<keyword evidence="8 16" id="KW-0862">Zinc</keyword>
<evidence type="ECO:0000256" key="4">
    <source>
        <dbReference type="ARBA" id="ARBA00022581"/>
    </source>
</evidence>
<evidence type="ECO:0000256" key="8">
    <source>
        <dbReference type="ARBA" id="ARBA00022833"/>
    </source>
</evidence>
<keyword evidence="2 16" id="KW-0244">Early protein</keyword>
<comment type="function">
    <text evidence="16">Plays a major role in the induction and maintenance of cellular transformation. E6 associates with host UBE3A/E6-AP ubiquitin-protein ligase and modulates its activity. Protects host keratinocytes from apoptosis by mediating the degradation of host BAK1. May also inhibit host immune response.</text>
</comment>
<keyword evidence="11 16" id="KW-0010">Activator</keyword>
<gene>
    <name evidence="16 19" type="primary">E6</name>
</gene>
<keyword evidence="9 16" id="KW-0805">Transcription regulation</keyword>
<dbReference type="GO" id="GO:0030430">
    <property type="term" value="C:host cell cytoplasm"/>
    <property type="evidence" value="ECO:0007669"/>
    <property type="project" value="UniProtKB-SubCell"/>
</dbReference>
<evidence type="ECO:0000256" key="7">
    <source>
        <dbReference type="ARBA" id="ARBA00022771"/>
    </source>
</evidence>
<dbReference type="GO" id="GO:0003677">
    <property type="term" value="F:DNA binding"/>
    <property type="evidence" value="ECO:0007669"/>
    <property type="project" value="UniProtKB-UniRule"/>
</dbReference>
<evidence type="ECO:0000256" key="16">
    <source>
        <dbReference type="HAMAP-Rule" id="MF_04006"/>
    </source>
</evidence>
<dbReference type="HAMAP" id="MF_04006">
    <property type="entry name" value="HPV_E6"/>
    <property type="match status" value="1"/>
</dbReference>
<dbReference type="Gene3D" id="3.30.240.40">
    <property type="entry name" value="E6 early regulatory protein"/>
    <property type="match status" value="2"/>
</dbReference>
<keyword evidence="3 16" id="KW-1048">Host nucleus</keyword>
<keyword evidence="12 16" id="KW-0804">Transcription</keyword>
<dbReference type="InterPro" id="IPR038575">
    <property type="entry name" value="E6_sf"/>
</dbReference>
<evidence type="ECO:0000256" key="15">
    <source>
        <dbReference type="ARBA" id="ARBA00023323"/>
    </source>
</evidence>
<sequence length="218" mass="24541">MANTDPRTIKQLCIEFGIKLEELLISCIFCRKNCTEFQIWSYMTKELFVIWKKGFPHIACPKCIEVQALVDWLRHSEKVANARVVEDETGAPLGDLLIRCLGCFKTLSPSEKIFQVEDKKPFTKIKGSWRGFCLNCITYPPPLTAYFLSVSIPRPRTLPQVYMGFDQPPRRLSESSSSGSSWTTTTTTPTRSSSSSISSGRRRDTLSDAESDGGEVLI</sequence>
<evidence type="ECO:0000256" key="2">
    <source>
        <dbReference type="ARBA" id="ARBA00022518"/>
    </source>
</evidence>
<feature type="zinc finger region" evidence="16">
    <location>
        <begin position="100"/>
        <end position="136"/>
    </location>
</feature>
<comment type="caution">
    <text evidence="16">Lacks conserved residue(s) required for the propagation of feature annotation.</text>
</comment>
<evidence type="ECO:0000256" key="14">
    <source>
        <dbReference type="ARBA" id="ARBA00023280"/>
    </source>
</evidence>
<dbReference type="Pfam" id="PF00518">
    <property type="entry name" value="E6"/>
    <property type="match status" value="1"/>
</dbReference>
<comment type="subunit">
    <text evidence="16">Forms homodimers. Interacts with ubiquitin-protein ligase UBE3A/E6-AP; this interaction stimulates UBE3A ubiquitin activity. Interacts with host BAK1.</text>
</comment>
<evidence type="ECO:0000256" key="13">
    <source>
        <dbReference type="ARBA" id="ARBA00023200"/>
    </source>
</evidence>
<evidence type="ECO:0000256" key="18">
    <source>
        <dbReference type="SAM" id="MobiDB-lite"/>
    </source>
</evidence>
<keyword evidence="4 16" id="KW-0945">Host-virus interaction</keyword>
<evidence type="ECO:0000256" key="17">
    <source>
        <dbReference type="RuleBase" id="RU363123"/>
    </source>
</evidence>
<comment type="similarity">
    <text evidence="1 16 17">Belongs to the papillomaviridae E6 protein family.</text>
</comment>
<dbReference type="EMBL" id="MG905161">
    <property type="protein sequence ID" value="AVC68884.1"/>
    <property type="molecule type" value="Genomic_DNA"/>
</dbReference>
<keyword evidence="13 16" id="KW-1035">Host cytoplasm</keyword>
<evidence type="ECO:0000256" key="6">
    <source>
        <dbReference type="ARBA" id="ARBA00022723"/>
    </source>
</evidence>
<feature type="zinc finger region" evidence="16">
    <location>
        <begin position="27"/>
        <end position="63"/>
    </location>
</feature>
<feature type="region of interest" description="Disordered" evidence="18">
    <location>
        <begin position="163"/>
        <end position="218"/>
    </location>
</feature>
<protein>
    <recommendedName>
        <fullName evidence="16 17">Protein E6</fullName>
    </recommendedName>
</protein>
<dbReference type="GO" id="GO:0039648">
    <property type="term" value="P:symbiont-mediated perturbation of host ubiquitin-like protein modification"/>
    <property type="evidence" value="ECO:0007669"/>
    <property type="project" value="UniProtKB-UniRule"/>
</dbReference>
<keyword evidence="15 16" id="KW-1119">Modulation of host cell apoptosis by virus</keyword>
<accession>A0A2L1DGF1</accession>
<dbReference type="GO" id="GO:0052150">
    <property type="term" value="P:symbiont-mediated perturbation of host apoptosis"/>
    <property type="evidence" value="ECO:0007669"/>
    <property type="project" value="UniProtKB-KW"/>
</dbReference>
<dbReference type="GO" id="GO:0042025">
    <property type="term" value="C:host cell nucleus"/>
    <property type="evidence" value="ECO:0007669"/>
    <property type="project" value="UniProtKB-SubCell"/>
</dbReference>
<evidence type="ECO:0000256" key="3">
    <source>
        <dbReference type="ARBA" id="ARBA00022562"/>
    </source>
</evidence>
<evidence type="ECO:0000256" key="5">
    <source>
        <dbReference type="ARBA" id="ARBA00022632"/>
    </source>
</evidence>
<evidence type="ECO:0000313" key="19">
    <source>
        <dbReference type="EMBL" id="AVC68884.1"/>
    </source>
</evidence>
<dbReference type="InterPro" id="IPR001334">
    <property type="entry name" value="E6"/>
</dbReference>
<dbReference type="GO" id="GO:0006355">
    <property type="term" value="P:regulation of DNA-templated transcription"/>
    <property type="evidence" value="ECO:0007669"/>
    <property type="project" value="UniProtKB-UniRule"/>
</dbReference>
<keyword evidence="7 16" id="KW-0863">Zinc-finger</keyword>
<dbReference type="GO" id="GO:0008270">
    <property type="term" value="F:zinc ion binding"/>
    <property type="evidence" value="ECO:0007669"/>
    <property type="project" value="UniProtKB-KW"/>
</dbReference>
<feature type="compositionally biased region" description="Acidic residues" evidence="18">
    <location>
        <begin position="207"/>
        <end position="218"/>
    </location>
</feature>
<organismHost>
    <name type="scientific">Phocoena spinipinnis</name>
    <name type="common">Burmeister's porpoise</name>
    <dbReference type="NCBI Taxonomy" id="27614"/>
</organismHost>
<name>A0A2L1DGF1_PSPV</name>
<keyword evidence="10 16" id="KW-0238">DNA-binding</keyword>
<evidence type="ECO:0000256" key="10">
    <source>
        <dbReference type="ARBA" id="ARBA00023125"/>
    </source>
</evidence>
<evidence type="ECO:0000256" key="9">
    <source>
        <dbReference type="ARBA" id="ARBA00023015"/>
    </source>
</evidence>
<keyword evidence="5 16" id="KW-1090">Inhibition of host innate immune response by virus</keyword>
<proteinExistence type="inferred from homology"/>
<dbReference type="SUPFAM" id="SSF161229">
    <property type="entry name" value="E6 C-terminal domain-like"/>
    <property type="match status" value="2"/>
</dbReference>
<evidence type="ECO:0000256" key="1">
    <source>
        <dbReference type="ARBA" id="ARBA00006346"/>
    </source>
</evidence>
<keyword evidence="14 16" id="KW-0899">Viral immunoevasion</keyword>
<keyword evidence="6 16" id="KW-0479">Metal-binding</keyword>
<dbReference type="GO" id="GO:0039502">
    <property type="term" value="P:symbiont-mediated suppression of host type I interferon-mediated signaling pathway"/>
    <property type="evidence" value="ECO:0007669"/>
    <property type="project" value="UniProtKB-UniRule"/>
</dbReference>
<dbReference type="GO" id="GO:0052170">
    <property type="term" value="P:symbiont-mediated suppression of host innate immune response"/>
    <property type="evidence" value="ECO:0007669"/>
    <property type="project" value="UniProtKB-KW"/>
</dbReference>
<reference evidence="19" key="1">
    <citation type="submission" date="2018-02" db="EMBL/GenBank/DDBJ databases">
        <title>Complete genome sequencing of a novel type of Omikronpapillomavirus 1 in Indian River Lagoon bottlenose dolphins (Tursiops truncatus).</title>
        <authorList>
            <person name="Rodrigues T.C.S."/>
            <person name="Subramaniam K."/>
            <person name="Cortes-Hinojosa G."/>
            <person name="Wellehan J.F.X.Jr."/>
            <person name="Ng T.F.F."/>
            <person name="Delwart E."/>
            <person name="McCulloch S.D."/>
            <person name="Goldstein J.D."/>
            <person name="Schaefer A.M."/>
            <person name="Fair P.A."/>
            <person name="Reif J.S."/>
            <person name="Bossart G.D."/>
            <person name="Waltzek T.B."/>
        </authorList>
    </citation>
    <scope>NUCLEOTIDE SEQUENCE</scope>
    <source>
        <strain evidence="19">TtPV9</strain>
    </source>
</reference>
<evidence type="ECO:0000256" key="12">
    <source>
        <dbReference type="ARBA" id="ARBA00023163"/>
    </source>
</evidence>
<evidence type="ECO:0000256" key="11">
    <source>
        <dbReference type="ARBA" id="ARBA00023159"/>
    </source>
</evidence>
<organism evidence="19">
    <name type="scientific">Phocoena spinipinnis papillomavirus</name>
    <name type="common">PsPV</name>
    <dbReference type="NCBI Taxonomy" id="82676"/>
    <lineage>
        <taxon>Viruses</taxon>
        <taxon>Monodnaviria</taxon>
        <taxon>Shotokuvirae</taxon>
        <taxon>Cossaviricota</taxon>
        <taxon>Papovaviricetes</taxon>
        <taxon>Zurhausenvirales</taxon>
        <taxon>Papillomaviridae</taxon>
        <taxon>Firstpapillomavirinae</taxon>
        <taxon>Omikronpapillomavirus</taxon>
    </lineage>
</organism>
<feature type="compositionally biased region" description="Low complexity" evidence="18">
    <location>
        <begin position="174"/>
        <end position="199"/>
    </location>
</feature>
<dbReference type="GO" id="GO:0006351">
    <property type="term" value="P:DNA-templated transcription"/>
    <property type="evidence" value="ECO:0007669"/>
    <property type="project" value="UniProtKB-UniRule"/>
</dbReference>
<comment type="subcellular location">
    <subcellularLocation>
        <location evidence="16 17">Host cytoplasm</location>
    </subcellularLocation>
    <subcellularLocation>
        <location evidence="16 17">Host nucleus</location>
    </subcellularLocation>
</comment>